<keyword evidence="5" id="KW-0520">NAD</keyword>
<dbReference type="PANTHER" id="PTHR43833:SF5">
    <property type="entry name" value="TRK SYSTEM POTASSIUM UPTAKE PROTEIN TRKA"/>
    <property type="match status" value="1"/>
</dbReference>
<evidence type="ECO:0000313" key="10">
    <source>
        <dbReference type="Proteomes" id="UP000001505"/>
    </source>
</evidence>
<dbReference type="GO" id="GO:0015079">
    <property type="term" value="F:potassium ion transmembrane transporter activity"/>
    <property type="evidence" value="ECO:0007669"/>
    <property type="project" value="InterPro"/>
</dbReference>
<dbReference type="Gene3D" id="3.40.50.720">
    <property type="entry name" value="NAD(P)-binding Rossmann-like Domain"/>
    <property type="match status" value="2"/>
</dbReference>
<dbReference type="Gene3D" id="3.30.70.1450">
    <property type="entry name" value="Regulator of K+ conductance, C-terminal domain"/>
    <property type="match status" value="2"/>
</dbReference>
<dbReference type="PRINTS" id="PR00335">
    <property type="entry name" value="KUPTAKETRKA"/>
</dbReference>
<dbReference type="InterPro" id="IPR006036">
    <property type="entry name" value="K_uptake_TrkA"/>
</dbReference>
<dbReference type="eggNOG" id="COG0569">
    <property type="taxonomic scope" value="Bacteria"/>
</dbReference>
<dbReference type="InterPro" id="IPR003148">
    <property type="entry name" value="RCK_N"/>
</dbReference>
<dbReference type="SUPFAM" id="SSF51735">
    <property type="entry name" value="NAD(P)-binding Rossmann-fold domains"/>
    <property type="match status" value="2"/>
</dbReference>
<organism evidence="9 10">
    <name type="scientific">Waddlia chondrophila (strain ATCC VR-1470 / WSU 86-1044)</name>
    <dbReference type="NCBI Taxonomy" id="716544"/>
    <lineage>
        <taxon>Bacteria</taxon>
        <taxon>Pseudomonadati</taxon>
        <taxon>Chlamydiota</taxon>
        <taxon>Chlamydiia</taxon>
        <taxon>Parachlamydiales</taxon>
        <taxon>Waddliaceae</taxon>
        <taxon>Waddlia</taxon>
    </lineage>
</organism>
<dbReference type="RefSeq" id="WP_013182894.1">
    <property type="nucleotide sequence ID" value="NC_014225.1"/>
</dbReference>
<dbReference type="SUPFAM" id="SSF116726">
    <property type="entry name" value="TrkA C-terminal domain-like"/>
    <property type="match status" value="2"/>
</dbReference>
<dbReference type="EMBL" id="CP001928">
    <property type="protein sequence ID" value="ADI39194.1"/>
    <property type="molecule type" value="Genomic_DNA"/>
</dbReference>
<dbReference type="OrthoDB" id="9775180at2"/>
<dbReference type="GO" id="GO:0005886">
    <property type="term" value="C:plasma membrane"/>
    <property type="evidence" value="ECO:0007669"/>
    <property type="project" value="InterPro"/>
</dbReference>
<keyword evidence="2" id="KW-0813">Transport</keyword>
<keyword evidence="10" id="KW-1185">Reference proteome</keyword>
<evidence type="ECO:0000256" key="6">
    <source>
        <dbReference type="ARBA" id="ARBA00023065"/>
    </source>
</evidence>
<proteinExistence type="predicted"/>
<keyword evidence="3" id="KW-0633">Potassium transport</keyword>
<dbReference type="InterPro" id="IPR050721">
    <property type="entry name" value="Trk_Ktr_HKT_K-transport"/>
</dbReference>
<dbReference type="Pfam" id="PF02254">
    <property type="entry name" value="TrkA_N"/>
    <property type="match status" value="2"/>
</dbReference>
<dbReference type="Pfam" id="PF02080">
    <property type="entry name" value="TrkA_C"/>
    <property type="match status" value="2"/>
</dbReference>
<dbReference type="PROSITE" id="PS51201">
    <property type="entry name" value="RCK_N"/>
    <property type="match status" value="1"/>
</dbReference>
<reference evidence="9 10" key="1">
    <citation type="journal article" date="2010" name="PLoS ONE">
        <title>The Waddlia genome: a window into chlamydial biology.</title>
        <authorList>
            <person name="Bertelli C."/>
            <person name="Collyn F."/>
            <person name="Croxatto A."/>
            <person name="Ruckert C."/>
            <person name="Polkinghorne A."/>
            <person name="Kebbi-Beghdadi C."/>
            <person name="Goesmann A."/>
            <person name="Vaughan L."/>
            <person name="Greub G."/>
        </authorList>
    </citation>
    <scope>NUCLEOTIDE SEQUENCE [LARGE SCALE GENOMIC DNA]</scope>
    <source>
        <strain evidence="10">ATCC VR-1470 / WSU 86-1044</strain>
    </source>
</reference>
<dbReference type="InterPro" id="IPR006037">
    <property type="entry name" value="RCK_C"/>
</dbReference>
<name>D6YSZ9_WADCW</name>
<dbReference type="Proteomes" id="UP000001505">
    <property type="component" value="Chromosome"/>
</dbReference>
<gene>
    <name evidence="9" type="primary">trkA</name>
    <name evidence="9" type="ordered locus">wcw_1855</name>
</gene>
<feature type="domain" description="RCK C-terminal" evidence="8">
    <location>
        <begin position="373"/>
        <end position="454"/>
    </location>
</feature>
<protein>
    <recommendedName>
        <fullName evidence="1">Trk system potassium uptake protein TrkA</fullName>
    </recommendedName>
</protein>
<feature type="domain" description="RCK N-terminal" evidence="7">
    <location>
        <begin position="1"/>
        <end position="115"/>
    </location>
</feature>
<feature type="domain" description="RCK C-terminal" evidence="8">
    <location>
        <begin position="141"/>
        <end position="231"/>
    </location>
</feature>
<accession>D6YSZ9</accession>
<keyword evidence="6" id="KW-0406">Ion transport</keyword>
<evidence type="ECO:0000256" key="4">
    <source>
        <dbReference type="ARBA" id="ARBA00022958"/>
    </source>
</evidence>
<evidence type="ECO:0000256" key="1">
    <source>
        <dbReference type="ARBA" id="ARBA00017378"/>
    </source>
</evidence>
<keyword evidence="4" id="KW-0630">Potassium</keyword>
<evidence type="ECO:0000259" key="7">
    <source>
        <dbReference type="PROSITE" id="PS51201"/>
    </source>
</evidence>
<dbReference type="KEGG" id="wch:wcw_1855"/>
<dbReference type="HOGENOM" id="CLU_046525_0_0_0"/>
<dbReference type="NCBIfam" id="NF007039">
    <property type="entry name" value="PRK09496.3-2"/>
    <property type="match status" value="1"/>
</dbReference>
<dbReference type="AlphaFoldDB" id="D6YSZ9"/>
<dbReference type="PROSITE" id="PS51202">
    <property type="entry name" value="RCK_C"/>
    <property type="match status" value="2"/>
</dbReference>
<evidence type="ECO:0000259" key="8">
    <source>
        <dbReference type="PROSITE" id="PS51202"/>
    </source>
</evidence>
<evidence type="ECO:0000256" key="5">
    <source>
        <dbReference type="ARBA" id="ARBA00023027"/>
    </source>
</evidence>
<dbReference type="PANTHER" id="PTHR43833">
    <property type="entry name" value="POTASSIUM CHANNEL PROTEIN 2-RELATED-RELATED"/>
    <property type="match status" value="1"/>
</dbReference>
<sequence>MNIVILGAGGVGRYIAQVLSKEEHNVILIDPNEKKLEKASWEMDVAIRQGSGTDWQLLDDLLDLSPDFLIALTSQDEVNLTACAIAKHLGYPRTIARVRDNRYLNRTRLDFSHIFEVDYFIGPELLVANDILKYMVSPGSLAVENFAHGAVQLRTLAIPEKWRKSDVPLQHLTLPKGVIIGLIRRDIPDAEEKGAKEVIFPHGQDVIKPGDEVTFIGETEAISELHRFLGIKQQRISSVVIIGGSLTGLNLARLLEGREVDVRLIEKDYDRCRYLAEKLPNTTIMNHQLNDIDYFKSEKIGTAEVFVACTESDEMNMIAALLGKEVGCDDVVVTLSNTNYAPIANQLGINHALSPRISTADHILSHILGGTVTSLVSFYDNQAEILEINVSMESKLVGIPLSELGSLLPKDFLIAMIQNRGRIMVANGNRIISPGDTVIVITSPKHIPELEKIF</sequence>
<dbReference type="InterPro" id="IPR036721">
    <property type="entry name" value="RCK_C_sf"/>
</dbReference>
<dbReference type="STRING" id="716544.wcw_1855"/>
<evidence type="ECO:0000256" key="2">
    <source>
        <dbReference type="ARBA" id="ARBA00022448"/>
    </source>
</evidence>
<dbReference type="InterPro" id="IPR036291">
    <property type="entry name" value="NAD(P)-bd_dom_sf"/>
</dbReference>
<evidence type="ECO:0000313" key="9">
    <source>
        <dbReference type="EMBL" id="ADI39194.1"/>
    </source>
</evidence>
<evidence type="ECO:0000256" key="3">
    <source>
        <dbReference type="ARBA" id="ARBA00022538"/>
    </source>
</evidence>